<evidence type="ECO:0000256" key="1">
    <source>
        <dbReference type="SAM" id="MobiDB-lite"/>
    </source>
</evidence>
<evidence type="ECO:0000313" key="2">
    <source>
        <dbReference type="EMBL" id="KTD48835.1"/>
    </source>
</evidence>
<name>A0A0W0XX60_9GAMM</name>
<dbReference type="STRING" id="458.Lrub_1186"/>
<dbReference type="SUPFAM" id="SSF56399">
    <property type="entry name" value="ADP-ribosylation"/>
    <property type="match status" value="1"/>
</dbReference>
<organism evidence="2 3">
    <name type="scientific">Legionella rubrilucens</name>
    <dbReference type="NCBI Taxonomy" id="458"/>
    <lineage>
        <taxon>Bacteria</taxon>
        <taxon>Pseudomonadati</taxon>
        <taxon>Pseudomonadota</taxon>
        <taxon>Gammaproteobacteria</taxon>
        <taxon>Legionellales</taxon>
        <taxon>Legionellaceae</taxon>
        <taxon>Legionella</taxon>
    </lineage>
</organism>
<dbReference type="EMBL" id="LNYT01000007">
    <property type="protein sequence ID" value="KTD48835.1"/>
    <property type="molecule type" value="Genomic_DNA"/>
</dbReference>
<gene>
    <name evidence="2" type="ORF">Lrub_1186</name>
</gene>
<dbReference type="RefSeq" id="WP_058531266.1">
    <property type="nucleotide sequence ID" value="NZ_CAAAIN010000001.1"/>
</dbReference>
<dbReference type="Gene3D" id="3.90.210.10">
    <property type="entry name" value="Heat-Labile Enterotoxin, subunit A"/>
    <property type="match status" value="1"/>
</dbReference>
<comment type="caution">
    <text evidence="2">The sequence shown here is derived from an EMBL/GenBank/DDBJ whole genome shotgun (WGS) entry which is preliminary data.</text>
</comment>
<dbReference type="OrthoDB" id="5652902at2"/>
<reference evidence="2 3" key="1">
    <citation type="submission" date="2015-11" db="EMBL/GenBank/DDBJ databases">
        <title>Genomic analysis of 38 Legionella species identifies large and diverse effector repertoires.</title>
        <authorList>
            <person name="Burstein D."/>
            <person name="Amaro F."/>
            <person name="Zusman T."/>
            <person name="Lifshitz Z."/>
            <person name="Cohen O."/>
            <person name="Gilbert J.A."/>
            <person name="Pupko T."/>
            <person name="Shuman H.A."/>
            <person name="Segal G."/>
        </authorList>
    </citation>
    <scope>NUCLEOTIDE SEQUENCE [LARGE SCALE GENOMIC DNA]</scope>
    <source>
        <strain evidence="2 3">WA-270A-C2</strain>
    </source>
</reference>
<accession>A0A0W0XX60</accession>
<dbReference type="Gene3D" id="1.10.3290.20">
    <property type="match status" value="1"/>
</dbReference>
<protein>
    <submittedName>
        <fullName evidence="2">Uncharacterized protein</fullName>
    </submittedName>
</protein>
<keyword evidence="3" id="KW-1185">Reference proteome</keyword>
<dbReference type="Proteomes" id="UP000054608">
    <property type="component" value="Unassembled WGS sequence"/>
</dbReference>
<sequence>MFTPKAPTQTRSEASRLNAFAGTDQTRWENYSKEVEEKILGMIKDNCSFEEIHRFASSSRSRIAKELQHETGKDHTFGQYRNSARELDIRQDIYSDEFFATSSGANYPILIKLKATILSQENTKQVVKKTTNHNTVEYESIPQGSTYLPDVIKLPYSSDYANLSLSMTLTPNKTFPSYLEPKISVTHGHMSPSVFNAAMAGLNDFFIVLKKTDDEQAALNMIGLLAYDLSRLMFLERGGAAVHGWIIRALIKYRFKTDIGNLSIYGIPFDIYAQVQLDRDEYARDFARTITRLMKRIEEGQKSQSSKEEKEEAVSSPYPDFIELPSLDAKQEQIDLRSQKEVLSTSISLPTPTDQPAQGSPYSSFFSKNKSGEGYSFVNSSQCLLRGDTREPEFIKACGGFNPWASHDLYQLLEQMDQCDDSREYNRLNQLVSNMLASNQIIPEEVEVIQQIIALKNMLAETENEHLKSTCKEEIKILEERLHMISQPKYKIEQLKDELNEKELKTLSKATFDPLDPVLHRTTTQANASGFVSFTDSLAVASSFSTKRSRDAKPVHAGYVYVVRARGALVADTASEQDFEHEYSLPGGLDWRDVLAFREVTYDDKTKSFNFSGPTFLNKEFSEKLKPQAEGIMRLLSNRKQGKEEQNSRENDNPSCTIL</sequence>
<feature type="compositionally biased region" description="Basic and acidic residues" evidence="1">
    <location>
        <begin position="641"/>
        <end position="652"/>
    </location>
</feature>
<evidence type="ECO:0000313" key="3">
    <source>
        <dbReference type="Proteomes" id="UP000054608"/>
    </source>
</evidence>
<dbReference type="AlphaFoldDB" id="A0A0W0XX60"/>
<dbReference type="PATRIC" id="fig|458.5.peg.1226"/>
<feature type="region of interest" description="Disordered" evidence="1">
    <location>
        <begin position="638"/>
        <end position="659"/>
    </location>
</feature>
<proteinExistence type="predicted"/>